<dbReference type="InterPro" id="IPR015422">
    <property type="entry name" value="PyrdxlP-dep_Trfase_small"/>
</dbReference>
<name>A0ABU1SZX0_9ACTO</name>
<dbReference type="Gene3D" id="3.90.1150.10">
    <property type="entry name" value="Aspartate Aminotransferase, domain 1"/>
    <property type="match status" value="1"/>
</dbReference>
<dbReference type="EC" id="2.8.1.7" evidence="3 8"/>
<dbReference type="Pfam" id="PF00266">
    <property type="entry name" value="Aminotran_5"/>
    <property type="match status" value="1"/>
</dbReference>
<evidence type="ECO:0000313" key="10">
    <source>
        <dbReference type="EMBL" id="MDR6938615.1"/>
    </source>
</evidence>
<evidence type="ECO:0000313" key="11">
    <source>
        <dbReference type="Proteomes" id="UP001266099"/>
    </source>
</evidence>
<evidence type="ECO:0000256" key="2">
    <source>
        <dbReference type="ARBA" id="ARBA00010447"/>
    </source>
</evidence>
<dbReference type="CDD" id="cd06453">
    <property type="entry name" value="SufS_like"/>
    <property type="match status" value="1"/>
</dbReference>
<evidence type="ECO:0000256" key="3">
    <source>
        <dbReference type="ARBA" id="ARBA00012239"/>
    </source>
</evidence>
<evidence type="ECO:0000256" key="8">
    <source>
        <dbReference type="RuleBase" id="RU004506"/>
    </source>
</evidence>
<dbReference type="PROSITE" id="PS00595">
    <property type="entry name" value="AA_TRANSFER_CLASS_5"/>
    <property type="match status" value="1"/>
</dbReference>
<dbReference type="InterPro" id="IPR000192">
    <property type="entry name" value="Aminotrans_V_dom"/>
</dbReference>
<dbReference type="NCBIfam" id="TIGR01979">
    <property type="entry name" value="sufS"/>
    <property type="match status" value="1"/>
</dbReference>
<evidence type="ECO:0000256" key="4">
    <source>
        <dbReference type="ARBA" id="ARBA00022679"/>
    </source>
</evidence>
<dbReference type="GO" id="GO:0031071">
    <property type="term" value="F:cysteine desulfurase activity"/>
    <property type="evidence" value="ECO:0007669"/>
    <property type="project" value="UniProtKB-EC"/>
</dbReference>
<dbReference type="SUPFAM" id="SSF53383">
    <property type="entry name" value="PLP-dependent transferases"/>
    <property type="match status" value="1"/>
</dbReference>
<comment type="similarity">
    <text evidence="2 8">Belongs to the class-V pyridoxal-phosphate-dependent aminotransferase family. Csd subfamily.</text>
</comment>
<dbReference type="GO" id="GO:0009000">
    <property type="term" value="F:selenocysteine lyase activity"/>
    <property type="evidence" value="ECO:0007669"/>
    <property type="project" value="UniProtKB-EC"/>
</dbReference>
<reference evidence="10 11" key="1">
    <citation type="submission" date="2023-07" db="EMBL/GenBank/DDBJ databases">
        <title>Sequencing the genomes of 1000 actinobacteria strains.</title>
        <authorList>
            <person name="Klenk H.-P."/>
        </authorList>
    </citation>
    <scope>NUCLEOTIDE SEQUENCE [LARGE SCALE GENOMIC DNA]</scope>
    <source>
        <strain evidence="10 11">DSM 15539</strain>
    </source>
</reference>
<evidence type="ECO:0000256" key="6">
    <source>
        <dbReference type="ARBA" id="ARBA00050776"/>
    </source>
</evidence>
<comment type="function">
    <text evidence="8">Catalyzes the removal of elemental sulfur and selenium atoms from L-cysteine, L-cystine, L-selenocysteine, and L-selenocystine to produce L-alanine.</text>
</comment>
<accession>A0ABU1SZX0</accession>
<evidence type="ECO:0000256" key="1">
    <source>
        <dbReference type="ARBA" id="ARBA00001933"/>
    </source>
</evidence>
<proteinExistence type="inferred from homology"/>
<comment type="cofactor">
    <cofactor evidence="1 7">
        <name>pyridoxal 5'-phosphate</name>
        <dbReference type="ChEBI" id="CHEBI:597326"/>
    </cofactor>
</comment>
<feature type="domain" description="Aminotransferase class V" evidence="9">
    <location>
        <begin position="26"/>
        <end position="410"/>
    </location>
</feature>
<sequence>MEIDALFPRNDFPLLQREMSGSNRLVYLDSAATAQLPSSVINAIAKHLTQHNGAVNRGAHQLAAEATEICESARARVANFVGVNPAEIIWTRSTTEAINLLAYAIGNYTLGRQGRGKAFDFRLSAKDSIVVTRAEHHANLLPWQELCLRTGAQLRWIDLRSDGTLDLETADVIDNSTKILAFAHISNVTGAIAPVAELVAKAHQHGALVVLDACQSVPHLPVDFRKLDVDFAAFSAHKMFGPAGIGALYGRFELLDTLPPFQYGGSMIELVRMEETTYARVPEKFEAGTQPVELMAGFAAAVEYLEKYGMAAVADHEAILTEYLCAKISQVPNVRVLGPATAKEKNKIGVVAFEVIGVHPHDVGQVLDAQGIAVRVGHHCAQPVHQHFAVGASSRVSLAPYNTKADIDAFIIALGKVRAFFGLADSEGKES</sequence>
<dbReference type="RefSeq" id="WP_309954582.1">
    <property type="nucleotide sequence ID" value="NZ_JAVDUJ010000001.1"/>
</dbReference>
<dbReference type="PANTHER" id="PTHR43586:SF8">
    <property type="entry name" value="CYSTEINE DESULFURASE 1, CHLOROPLASTIC"/>
    <property type="match status" value="1"/>
</dbReference>
<dbReference type="InterPro" id="IPR020578">
    <property type="entry name" value="Aminotrans_V_PyrdxlP_BS"/>
</dbReference>
<evidence type="ECO:0000256" key="7">
    <source>
        <dbReference type="RuleBase" id="RU004504"/>
    </source>
</evidence>
<comment type="catalytic activity">
    <reaction evidence="6 8">
        <text>(sulfur carrier)-H + L-cysteine = (sulfur carrier)-SH + L-alanine</text>
        <dbReference type="Rhea" id="RHEA:43892"/>
        <dbReference type="Rhea" id="RHEA-COMP:14737"/>
        <dbReference type="Rhea" id="RHEA-COMP:14739"/>
        <dbReference type="ChEBI" id="CHEBI:29917"/>
        <dbReference type="ChEBI" id="CHEBI:35235"/>
        <dbReference type="ChEBI" id="CHEBI:57972"/>
        <dbReference type="ChEBI" id="CHEBI:64428"/>
        <dbReference type="EC" id="2.8.1.7"/>
    </reaction>
</comment>
<keyword evidence="10" id="KW-0456">Lyase</keyword>
<dbReference type="EMBL" id="JAVDUJ010000001">
    <property type="protein sequence ID" value="MDR6938615.1"/>
    <property type="molecule type" value="Genomic_DNA"/>
</dbReference>
<keyword evidence="11" id="KW-1185">Reference proteome</keyword>
<dbReference type="Gene3D" id="3.40.640.10">
    <property type="entry name" value="Type I PLP-dependent aspartate aminotransferase-like (Major domain)"/>
    <property type="match status" value="1"/>
</dbReference>
<dbReference type="InterPro" id="IPR010970">
    <property type="entry name" value="Cys_dSase_SufS"/>
</dbReference>
<dbReference type="PANTHER" id="PTHR43586">
    <property type="entry name" value="CYSTEINE DESULFURASE"/>
    <property type="match status" value="1"/>
</dbReference>
<comment type="caution">
    <text evidence="10">The sequence shown here is derived from an EMBL/GenBank/DDBJ whole genome shotgun (WGS) entry which is preliminary data.</text>
</comment>
<dbReference type="InterPro" id="IPR016454">
    <property type="entry name" value="Cysteine_dSase"/>
</dbReference>
<dbReference type="InterPro" id="IPR015424">
    <property type="entry name" value="PyrdxlP-dep_Trfase"/>
</dbReference>
<evidence type="ECO:0000259" key="9">
    <source>
        <dbReference type="Pfam" id="PF00266"/>
    </source>
</evidence>
<organism evidence="10 11">
    <name type="scientific">Arcanobacterium hippocoleae</name>
    <dbReference type="NCBI Taxonomy" id="149017"/>
    <lineage>
        <taxon>Bacteria</taxon>
        <taxon>Bacillati</taxon>
        <taxon>Actinomycetota</taxon>
        <taxon>Actinomycetes</taxon>
        <taxon>Actinomycetales</taxon>
        <taxon>Actinomycetaceae</taxon>
        <taxon>Arcanobacterium</taxon>
    </lineage>
</organism>
<keyword evidence="4 8" id="KW-0808">Transferase</keyword>
<dbReference type="Proteomes" id="UP001266099">
    <property type="component" value="Unassembled WGS sequence"/>
</dbReference>
<dbReference type="PIRSF" id="PIRSF005572">
    <property type="entry name" value="NifS"/>
    <property type="match status" value="1"/>
</dbReference>
<gene>
    <name evidence="10" type="ORF">J2S36_000158</name>
</gene>
<protein>
    <recommendedName>
        <fullName evidence="3 8">Cysteine desulfurase</fullName>
        <ecNumber evidence="3 8">2.8.1.7</ecNumber>
    </recommendedName>
</protein>
<dbReference type="InterPro" id="IPR015421">
    <property type="entry name" value="PyrdxlP-dep_Trfase_major"/>
</dbReference>
<keyword evidence="5 8" id="KW-0663">Pyridoxal phosphate</keyword>
<evidence type="ECO:0000256" key="5">
    <source>
        <dbReference type="ARBA" id="ARBA00022898"/>
    </source>
</evidence>